<comment type="similarity">
    <text evidence="4 5">Belongs to the RlpA family.</text>
</comment>
<dbReference type="PANTHER" id="PTHR34183:SF1">
    <property type="entry name" value="ENDOLYTIC PEPTIDOGLYCAN TRANSGLYCOSYLASE RLPA"/>
    <property type="match status" value="1"/>
</dbReference>
<dbReference type="Gene3D" id="2.40.40.10">
    <property type="entry name" value="RlpA-like domain"/>
    <property type="match status" value="1"/>
</dbReference>
<dbReference type="InterPro" id="IPR036680">
    <property type="entry name" value="SPOR-like_sf"/>
</dbReference>
<dbReference type="GO" id="GO:0008932">
    <property type="term" value="F:lytic endotransglycosylase activity"/>
    <property type="evidence" value="ECO:0007669"/>
    <property type="project" value="UniProtKB-UniRule"/>
</dbReference>
<feature type="chain" id="PRO_5019599367" description="Endolytic peptidoglycan transglycosylase RlpA" evidence="4">
    <location>
        <begin position="26"/>
        <end position="269"/>
    </location>
</feature>
<evidence type="ECO:0000256" key="2">
    <source>
        <dbReference type="ARBA" id="ARBA00023239"/>
    </source>
</evidence>
<dbReference type="SUPFAM" id="SSF50685">
    <property type="entry name" value="Barwin-like endoglucanases"/>
    <property type="match status" value="1"/>
</dbReference>
<protein>
    <recommendedName>
        <fullName evidence="4">Endolytic peptidoglycan transglycosylase RlpA</fullName>
        <ecNumber evidence="4">4.2.2.-</ecNumber>
    </recommendedName>
</protein>
<dbReference type="HAMAP" id="MF_02071">
    <property type="entry name" value="RlpA"/>
    <property type="match status" value="1"/>
</dbReference>
<dbReference type="AlphaFoldDB" id="A0A432WY83"/>
<name>A0A432WY83_9GAMM</name>
<dbReference type="InterPro" id="IPR007730">
    <property type="entry name" value="SPOR-like_dom"/>
</dbReference>
<dbReference type="GO" id="GO:0071555">
    <property type="term" value="P:cell wall organization"/>
    <property type="evidence" value="ECO:0007669"/>
    <property type="project" value="UniProtKB-KW"/>
</dbReference>
<dbReference type="Pfam" id="PF03330">
    <property type="entry name" value="DPBB_1"/>
    <property type="match status" value="1"/>
</dbReference>
<dbReference type="OrthoDB" id="9779128at2"/>
<reference evidence="8" key="1">
    <citation type="journal article" date="2018" name="Front. Microbiol.">
        <title>Genome-Based Analysis Reveals the Taxonomy and Diversity of the Family Idiomarinaceae.</title>
        <authorList>
            <person name="Liu Y."/>
            <person name="Lai Q."/>
            <person name="Shao Z."/>
        </authorList>
    </citation>
    <scope>NUCLEOTIDE SEQUENCE [LARGE SCALE GENOMIC DNA]</scope>
    <source>
        <strain evidence="8">AIS</strain>
    </source>
</reference>
<keyword evidence="3 4" id="KW-0961">Cell wall biogenesis/degradation</keyword>
<organism evidence="7 8">
    <name type="scientific">Aliidiomarina shirensis</name>
    <dbReference type="NCBI Taxonomy" id="1048642"/>
    <lineage>
        <taxon>Bacteria</taxon>
        <taxon>Pseudomonadati</taxon>
        <taxon>Pseudomonadota</taxon>
        <taxon>Gammaproteobacteria</taxon>
        <taxon>Alteromonadales</taxon>
        <taxon>Idiomarinaceae</taxon>
        <taxon>Aliidiomarina</taxon>
    </lineage>
</organism>
<keyword evidence="8" id="KW-1185">Reference proteome</keyword>
<dbReference type="EMBL" id="PIPP01000001">
    <property type="protein sequence ID" value="RUO38725.1"/>
    <property type="molecule type" value="Genomic_DNA"/>
</dbReference>
<evidence type="ECO:0000313" key="8">
    <source>
        <dbReference type="Proteomes" id="UP000286934"/>
    </source>
</evidence>
<dbReference type="GO" id="GO:0000270">
    <property type="term" value="P:peptidoglycan metabolic process"/>
    <property type="evidence" value="ECO:0007669"/>
    <property type="project" value="UniProtKB-UniRule"/>
</dbReference>
<evidence type="ECO:0000313" key="7">
    <source>
        <dbReference type="EMBL" id="RUO38725.1"/>
    </source>
</evidence>
<dbReference type="Proteomes" id="UP000286934">
    <property type="component" value="Unassembled WGS sequence"/>
</dbReference>
<gene>
    <name evidence="4" type="primary">rlpA</name>
    <name evidence="7" type="ORF">CWE13_03560</name>
</gene>
<dbReference type="Pfam" id="PF05036">
    <property type="entry name" value="SPOR"/>
    <property type="match status" value="1"/>
</dbReference>
<proteinExistence type="inferred from homology"/>
<comment type="caution">
    <text evidence="7">The sequence shown here is derived from an EMBL/GenBank/DDBJ whole genome shotgun (WGS) entry which is preliminary data.</text>
</comment>
<dbReference type="GO" id="GO:0042834">
    <property type="term" value="F:peptidoglycan binding"/>
    <property type="evidence" value="ECO:0007669"/>
    <property type="project" value="InterPro"/>
</dbReference>
<evidence type="ECO:0000256" key="5">
    <source>
        <dbReference type="RuleBase" id="RU003495"/>
    </source>
</evidence>
<feature type="domain" description="SPOR" evidence="6">
    <location>
        <begin position="190"/>
        <end position="268"/>
    </location>
</feature>
<evidence type="ECO:0000256" key="1">
    <source>
        <dbReference type="ARBA" id="ARBA00022729"/>
    </source>
</evidence>
<accession>A0A432WY83</accession>
<dbReference type="PROSITE" id="PS51724">
    <property type="entry name" value="SPOR"/>
    <property type="match status" value="1"/>
</dbReference>
<dbReference type="GO" id="GO:0009279">
    <property type="term" value="C:cell outer membrane"/>
    <property type="evidence" value="ECO:0007669"/>
    <property type="project" value="TreeGrafter"/>
</dbReference>
<dbReference type="Gene3D" id="3.30.70.1070">
    <property type="entry name" value="Sporulation related repeat"/>
    <property type="match status" value="1"/>
</dbReference>
<keyword evidence="1 4" id="KW-0732">Signal</keyword>
<dbReference type="NCBIfam" id="TIGR00413">
    <property type="entry name" value="rlpA"/>
    <property type="match status" value="1"/>
</dbReference>
<evidence type="ECO:0000259" key="6">
    <source>
        <dbReference type="PROSITE" id="PS51724"/>
    </source>
</evidence>
<dbReference type="SUPFAM" id="SSF110997">
    <property type="entry name" value="Sporulation related repeat"/>
    <property type="match status" value="1"/>
</dbReference>
<dbReference type="EC" id="4.2.2.-" evidence="4"/>
<keyword evidence="2 4" id="KW-0456">Lyase</keyword>
<dbReference type="InterPro" id="IPR034718">
    <property type="entry name" value="RlpA"/>
</dbReference>
<comment type="function">
    <text evidence="4">Lytic transglycosylase with a strong preference for naked glycan strands that lack stem peptides.</text>
</comment>
<dbReference type="FunFam" id="2.40.40.10:FF:000003">
    <property type="entry name" value="Endolytic peptidoglycan transglycosylase RlpA"/>
    <property type="match status" value="1"/>
</dbReference>
<dbReference type="PANTHER" id="PTHR34183">
    <property type="entry name" value="ENDOLYTIC PEPTIDOGLYCAN TRANSGLYCOSYLASE RLPA"/>
    <property type="match status" value="1"/>
</dbReference>
<feature type="signal peptide" evidence="4">
    <location>
        <begin position="1"/>
        <end position="25"/>
    </location>
</feature>
<dbReference type="InterPro" id="IPR036908">
    <property type="entry name" value="RlpA-like_sf"/>
</dbReference>
<dbReference type="CDD" id="cd22268">
    <property type="entry name" value="DPBB_RlpA-like"/>
    <property type="match status" value="1"/>
</dbReference>
<evidence type="ECO:0000256" key="4">
    <source>
        <dbReference type="HAMAP-Rule" id="MF_02071"/>
    </source>
</evidence>
<evidence type="ECO:0000256" key="3">
    <source>
        <dbReference type="ARBA" id="ARBA00023316"/>
    </source>
</evidence>
<dbReference type="RefSeq" id="WP_126805948.1">
    <property type="nucleotide sequence ID" value="NZ_PIPP01000001.1"/>
</dbReference>
<dbReference type="InterPro" id="IPR009009">
    <property type="entry name" value="RlpA-like_DPBB"/>
</dbReference>
<sequence length="269" mass="30005" precursor="true">MLITNASRILLVCLLSALISACASASNSQRYRMSQDQAPARVPTAAELYQVEPRHEPISRVGNLPYQVNGVQYFVLASNEGYSEEGIASWYGQKFHGHRTSMGEFFNMYGLTAAHKTLPLPSWVRVTNLDNNKEIVVRVNDRGPFHPDRIIDLSYAAAYALGIDKTGTGRVHIEAITPGRESNILAPAVSDDEYTHFIQVAAARDVANLENLQQRLQEIYALDATTELQNGLNRLLLGPFTEQQTMQWINRLQADGFDGIFRVPINQSQ</sequence>
<dbReference type="InterPro" id="IPR012997">
    <property type="entry name" value="RplA"/>
</dbReference>